<dbReference type="AlphaFoldDB" id="A0A936Z3B4"/>
<accession>A0A936Z3B4</accession>
<dbReference type="EMBL" id="JAEQNE010000004">
    <property type="protein sequence ID" value="MBL0392812.1"/>
    <property type="molecule type" value="Genomic_DNA"/>
</dbReference>
<organism evidence="1 2">
    <name type="scientific">Ramlibacter monticola</name>
    <dbReference type="NCBI Taxonomy" id="1926872"/>
    <lineage>
        <taxon>Bacteria</taxon>
        <taxon>Pseudomonadati</taxon>
        <taxon>Pseudomonadota</taxon>
        <taxon>Betaproteobacteria</taxon>
        <taxon>Burkholderiales</taxon>
        <taxon>Comamonadaceae</taxon>
        <taxon>Ramlibacter</taxon>
    </lineage>
</organism>
<dbReference type="Proteomes" id="UP000599109">
    <property type="component" value="Unassembled WGS sequence"/>
</dbReference>
<evidence type="ECO:0000313" key="2">
    <source>
        <dbReference type="Proteomes" id="UP000599109"/>
    </source>
</evidence>
<comment type="caution">
    <text evidence="1">The sequence shown here is derived from an EMBL/GenBank/DDBJ whole genome shotgun (WGS) entry which is preliminary data.</text>
</comment>
<keyword evidence="2" id="KW-1185">Reference proteome</keyword>
<dbReference type="RefSeq" id="WP_201675489.1">
    <property type="nucleotide sequence ID" value="NZ_JAEQNE010000004.1"/>
</dbReference>
<evidence type="ECO:0000313" key="1">
    <source>
        <dbReference type="EMBL" id="MBL0392812.1"/>
    </source>
</evidence>
<gene>
    <name evidence="1" type="ORF">JJ685_16870</name>
</gene>
<protein>
    <submittedName>
        <fullName evidence="1">Uncharacterized protein</fullName>
    </submittedName>
</protein>
<name>A0A936Z3B4_9BURK</name>
<reference evidence="1 2" key="1">
    <citation type="journal article" date="2017" name="Int. J. Syst. Evol. Microbiol.">
        <title>Ramlibacter monticola sp. nov., isolated from forest soil.</title>
        <authorList>
            <person name="Chaudhary D.K."/>
            <person name="Kim J."/>
        </authorList>
    </citation>
    <scope>NUCLEOTIDE SEQUENCE [LARGE SCALE GENOMIC DNA]</scope>
    <source>
        <strain evidence="1 2">KACC 19175</strain>
    </source>
</reference>
<proteinExistence type="predicted"/>
<sequence>MLFSRTHWIEAIRDRYHRHALENELLELASRLPYEPECRCAYQRLLDEHLQLAAGAPYTCDRNIPGVTTSMR</sequence>